<dbReference type="FunFam" id="2.40.110.10:FF:000001">
    <property type="entry name" value="Acyl-CoA dehydrogenase, mitochondrial"/>
    <property type="match status" value="1"/>
</dbReference>
<feature type="domain" description="Acyl-CoA dehydrogenase-like C-terminal" evidence="11">
    <location>
        <begin position="451"/>
        <end position="553"/>
    </location>
</feature>
<comment type="similarity">
    <text evidence="2 7">Belongs to the acyl-CoA dehydrogenase family.</text>
</comment>
<dbReference type="PANTHER" id="PTHR43884:SF12">
    <property type="entry name" value="ISOVALERYL-COA DEHYDROGENASE, MITOCHONDRIAL-RELATED"/>
    <property type="match status" value="1"/>
</dbReference>
<proteinExistence type="inferred from homology"/>
<dbReference type="Proteomes" id="UP000430670">
    <property type="component" value="Unassembled WGS sequence"/>
</dbReference>
<keyword evidence="5 7" id="KW-0560">Oxidoreductase</keyword>
<comment type="cofactor">
    <cofactor evidence="1 7">
        <name>FAD</name>
        <dbReference type="ChEBI" id="CHEBI:57692"/>
    </cofactor>
</comment>
<dbReference type="AlphaFoldDB" id="A0A6I3SPY5"/>
<keyword evidence="3 7" id="KW-0285">Flavoprotein</keyword>
<dbReference type="Gene3D" id="1.10.540.10">
    <property type="entry name" value="Acyl-CoA dehydrogenase/oxidase, N-terminal domain"/>
    <property type="match status" value="1"/>
</dbReference>
<evidence type="ECO:0000313" key="12">
    <source>
        <dbReference type="EMBL" id="MTV50755.1"/>
    </source>
</evidence>
<evidence type="ECO:0000256" key="3">
    <source>
        <dbReference type="ARBA" id="ARBA00022630"/>
    </source>
</evidence>
<dbReference type="Pfam" id="PF21263">
    <property type="entry name" value="Acyl-CoA-dh_C"/>
    <property type="match status" value="1"/>
</dbReference>
<evidence type="ECO:0000256" key="7">
    <source>
        <dbReference type="RuleBase" id="RU362125"/>
    </source>
</evidence>
<dbReference type="InterPro" id="IPR009075">
    <property type="entry name" value="AcylCo_DH/oxidase_C"/>
</dbReference>
<organism evidence="12 13">
    <name type="scientific">Heliobacterium mobile</name>
    <name type="common">Heliobacillus mobilis</name>
    <dbReference type="NCBI Taxonomy" id="28064"/>
    <lineage>
        <taxon>Bacteria</taxon>
        <taxon>Bacillati</taxon>
        <taxon>Bacillota</taxon>
        <taxon>Clostridia</taxon>
        <taxon>Eubacteriales</taxon>
        <taxon>Heliobacteriaceae</taxon>
        <taxon>Heliobacterium</taxon>
    </lineage>
</organism>
<evidence type="ECO:0000256" key="1">
    <source>
        <dbReference type="ARBA" id="ARBA00001974"/>
    </source>
</evidence>
<name>A0A6I3SPY5_HELMO</name>
<reference evidence="12 13" key="1">
    <citation type="submission" date="2019-11" db="EMBL/GenBank/DDBJ databases">
        <title>Whole-genome sequence of a the green, strictly anaerobic photosynthetic bacterium Heliobacillus mobilis DSM 6151.</title>
        <authorList>
            <person name="Kyndt J.A."/>
            <person name="Meyer T.E."/>
        </authorList>
    </citation>
    <scope>NUCLEOTIDE SEQUENCE [LARGE SCALE GENOMIC DNA]</scope>
    <source>
        <strain evidence="12 13">DSM 6151</strain>
    </source>
</reference>
<gene>
    <name evidence="12" type="ORF">GJ688_17625</name>
</gene>
<dbReference type="EMBL" id="WNKU01000034">
    <property type="protein sequence ID" value="MTV50755.1"/>
    <property type="molecule type" value="Genomic_DNA"/>
</dbReference>
<dbReference type="InterPro" id="IPR006091">
    <property type="entry name" value="Acyl-CoA_Oxase/DH_mid-dom"/>
</dbReference>
<dbReference type="GO" id="GO:0050660">
    <property type="term" value="F:flavin adenine dinucleotide binding"/>
    <property type="evidence" value="ECO:0007669"/>
    <property type="project" value="InterPro"/>
</dbReference>
<dbReference type="InterPro" id="IPR046373">
    <property type="entry name" value="Acyl-CoA_Oxase/DH_mid-dom_sf"/>
</dbReference>
<dbReference type="InterPro" id="IPR013786">
    <property type="entry name" value="AcylCoA_DH/ox_N"/>
</dbReference>
<dbReference type="Gene3D" id="2.40.110.10">
    <property type="entry name" value="Butyryl-CoA Dehydrogenase, subunit A, domain 2"/>
    <property type="match status" value="1"/>
</dbReference>
<evidence type="ECO:0000256" key="2">
    <source>
        <dbReference type="ARBA" id="ARBA00009347"/>
    </source>
</evidence>
<sequence length="581" mass="63813">MSEFIRGGSFLTETLLPEQIFVPEDFSEEQRAIAQTTADFIVGKVVPHQGTIEALDYDLTRSLLREAGDLGLLAADIPEEYDGVALDKISSTLITENMARGGSFGLSHGAHVGIGTLPIVFFGNEEQKRRYLPSLGTGEKIAAYCLTEPGSGSDALGAKTSAFLSEDGTHYILNGSKQYITNAGFADVFIIYAKVDGDKFTAFIVDRDTPGLSVGPEEKKMGIKGSSTCPVVLEDAQVPVENLLGEISKGHHIAFNILNIGRYKLGAGCVGSAKWALHLAVKYAKERTQFNSPIAQFPLVQEKIAQMAIELYGAESVIYRTAGLIEQALGVKEPLQAAAEYAAECSICKILASEMLDFVVDEGVQIHGGYGFTQEYEIERMYRDSRINRIFEGTNEINRLLIPDTLVKRAMKGEIPLLAAAQKLQAELFTMGGLIDETIPLNMERDLVERVKKIVLFVAGLAVQKYQKALVHEQEILRNVANLVIDCFAMESVLLRATKKITSSGEERARLQIDLATAYIHRRFATVEQTAKDSLAAMEEGDSLRTQLSILKKLSRHVPVNEKLIKRTIAQQSIEAEKYTL</sequence>
<feature type="domain" description="Acyl-CoA dehydrogenase/oxidase C-terminal" evidence="8">
    <location>
        <begin position="249"/>
        <end position="403"/>
    </location>
</feature>
<dbReference type="PANTHER" id="PTHR43884">
    <property type="entry name" value="ACYL-COA DEHYDROGENASE"/>
    <property type="match status" value="1"/>
</dbReference>
<dbReference type="InterPro" id="IPR036250">
    <property type="entry name" value="AcylCo_DH-like_C"/>
</dbReference>
<evidence type="ECO:0000256" key="4">
    <source>
        <dbReference type="ARBA" id="ARBA00022827"/>
    </source>
</evidence>
<keyword evidence="13" id="KW-1185">Reference proteome</keyword>
<evidence type="ECO:0000259" key="11">
    <source>
        <dbReference type="Pfam" id="PF21263"/>
    </source>
</evidence>
<dbReference type="InterPro" id="IPR037069">
    <property type="entry name" value="AcylCoA_DH/ox_N_sf"/>
</dbReference>
<evidence type="ECO:0000259" key="8">
    <source>
        <dbReference type="Pfam" id="PF00441"/>
    </source>
</evidence>
<dbReference type="Pfam" id="PF02771">
    <property type="entry name" value="Acyl-CoA_dh_N"/>
    <property type="match status" value="1"/>
</dbReference>
<dbReference type="InterPro" id="IPR009100">
    <property type="entry name" value="AcylCoA_DH/oxidase_NM_dom_sf"/>
</dbReference>
<dbReference type="InterPro" id="IPR049426">
    <property type="entry name" value="Acyl-CoA-dh-like_C"/>
</dbReference>
<dbReference type="FunFam" id="1.20.140.10:FF:000019">
    <property type="entry name" value="Acyl-CoA dehydrogenase"/>
    <property type="match status" value="1"/>
</dbReference>
<dbReference type="SUPFAM" id="SSF47203">
    <property type="entry name" value="Acyl-CoA dehydrogenase C-terminal domain-like"/>
    <property type="match status" value="1"/>
</dbReference>
<dbReference type="GO" id="GO:0003995">
    <property type="term" value="F:acyl-CoA dehydrogenase activity"/>
    <property type="evidence" value="ECO:0007669"/>
    <property type="project" value="InterPro"/>
</dbReference>
<dbReference type="RefSeq" id="WP_155477835.1">
    <property type="nucleotide sequence ID" value="NZ_WNKU01000034.1"/>
</dbReference>
<dbReference type="Gene3D" id="1.20.140.10">
    <property type="entry name" value="Butyryl-CoA Dehydrogenase, subunit A, domain 3"/>
    <property type="match status" value="2"/>
</dbReference>
<evidence type="ECO:0000259" key="10">
    <source>
        <dbReference type="Pfam" id="PF02771"/>
    </source>
</evidence>
<dbReference type="Pfam" id="PF02770">
    <property type="entry name" value="Acyl-CoA_dh_M"/>
    <property type="match status" value="1"/>
</dbReference>
<dbReference type="PROSITE" id="PS00072">
    <property type="entry name" value="ACYL_COA_DH_1"/>
    <property type="match status" value="1"/>
</dbReference>
<dbReference type="Pfam" id="PF00441">
    <property type="entry name" value="Acyl-CoA_dh_1"/>
    <property type="match status" value="1"/>
</dbReference>
<dbReference type="SUPFAM" id="SSF56645">
    <property type="entry name" value="Acyl-CoA dehydrogenase NM domain-like"/>
    <property type="match status" value="1"/>
</dbReference>
<comment type="catalytic activity">
    <reaction evidence="6">
        <text>a 2,3-saturated acyl-CoA + A = a 2,3-dehydroacyl-CoA + AH2</text>
        <dbReference type="Rhea" id="RHEA:48608"/>
        <dbReference type="ChEBI" id="CHEBI:13193"/>
        <dbReference type="ChEBI" id="CHEBI:17499"/>
        <dbReference type="ChEBI" id="CHEBI:60015"/>
        <dbReference type="ChEBI" id="CHEBI:65111"/>
    </reaction>
</comment>
<dbReference type="PROSITE" id="PS00073">
    <property type="entry name" value="ACYL_COA_DH_2"/>
    <property type="match status" value="1"/>
</dbReference>
<keyword evidence="4 7" id="KW-0274">FAD</keyword>
<feature type="domain" description="Acyl-CoA oxidase/dehydrogenase middle" evidence="9">
    <location>
        <begin position="143"/>
        <end position="235"/>
    </location>
</feature>
<feature type="domain" description="Acyl-CoA dehydrogenase/oxidase N-terminal" evidence="10">
    <location>
        <begin position="27"/>
        <end position="139"/>
    </location>
</feature>
<evidence type="ECO:0000259" key="9">
    <source>
        <dbReference type="Pfam" id="PF02770"/>
    </source>
</evidence>
<evidence type="ECO:0000256" key="6">
    <source>
        <dbReference type="ARBA" id="ARBA00052546"/>
    </source>
</evidence>
<protein>
    <submittedName>
        <fullName evidence="12">Acyl-CoA dehydrogenase</fullName>
    </submittedName>
</protein>
<accession>A0A6I3SPY5</accession>
<evidence type="ECO:0000256" key="5">
    <source>
        <dbReference type="ARBA" id="ARBA00023002"/>
    </source>
</evidence>
<dbReference type="FunFam" id="1.10.540.10:FF:000001">
    <property type="entry name" value="Very long-chain-specific acyl-CoA dehydrogenase, mitochondrial"/>
    <property type="match status" value="1"/>
</dbReference>
<comment type="caution">
    <text evidence="12">The sequence shown here is derived from an EMBL/GenBank/DDBJ whole genome shotgun (WGS) entry which is preliminary data.</text>
</comment>
<dbReference type="OrthoDB" id="9802447at2"/>
<dbReference type="InterPro" id="IPR006089">
    <property type="entry name" value="Acyl-CoA_DH_CS"/>
</dbReference>
<evidence type="ECO:0000313" key="13">
    <source>
        <dbReference type="Proteomes" id="UP000430670"/>
    </source>
</evidence>